<dbReference type="InterPro" id="IPR059112">
    <property type="entry name" value="CysZ/EI24"/>
</dbReference>
<evidence type="ECO:0000313" key="6">
    <source>
        <dbReference type="EMBL" id="RLJ63766.1"/>
    </source>
</evidence>
<dbReference type="OrthoDB" id="8565703at2"/>
<keyword evidence="2 5" id="KW-0812">Transmembrane</keyword>
<dbReference type="RefSeq" id="WP_121242694.1">
    <property type="nucleotide sequence ID" value="NZ_BHVV01000003.1"/>
</dbReference>
<accession>A0A497XB20</accession>
<dbReference type="Pfam" id="PF07264">
    <property type="entry name" value="EI24"/>
    <property type="match status" value="1"/>
</dbReference>
<organism evidence="6 7">
    <name type="scientific">Sulfurisoma sediminicola</name>
    <dbReference type="NCBI Taxonomy" id="1381557"/>
    <lineage>
        <taxon>Bacteria</taxon>
        <taxon>Pseudomonadati</taxon>
        <taxon>Pseudomonadota</taxon>
        <taxon>Betaproteobacteria</taxon>
        <taxon>Nitrosomonadales</taxon>
        <taxon>Sterolibacteriaceae</taxon>
        <taxon>Sulfurisoma</taxon>
    </lineage>
</organism>
<feature type="transmembrane region" description="Helical" evidence="5">
    <location>
        <begin position="209"/>
        <end position="227"/>
    </location>
</feature>
<keyword evidence="4 5" id="KW-0472">Membrane</keyword>
<proteinExistence type="predicted"/>
<comment type="subcellular location">
    <subcellularLocation>
        <location evidence="1">Membrane</location>
        <topology evidence="1">Multi-pass membrane protein</topology>
    </subcellularLocation>
</comment>
<evidence type="ECO:0000313" key="7">
    <source>
        <dbReference type="Proteomes" id="UP000268908"/>
    </source>
</evidence>
<evidence type="ECO:0000256" key="4">
    <source>
        <dbReference type="ARBA" id="ARBA00023136"/>
    </source>
</evidence>
<evidence type="ECO:0000256" key="2">
    <source>
        <dbReference type="ARBA" id="ARBA00022692"/>
    </source>
</evidence>
<sequence length="241" mass="26300">MADVVSVLAACGLATRDLGRGDILRQALWPPLLAFALWSGVAVWVWQPASAWILANLPDWAWLAWMGAWLAHIALFLVFAPLIYGTTLLLLAGYALPRMMAIVAARDYPDLARHGEGAFWASLGNTLAAGLVYVVGWLVMLPLLLIPGMLLVLPLGWTAWLNQRTFRFDALVEHALPAERRRIVAGHRGDLMLAGLVSAAALHVPLANLLVPAWTGLVFVHLCLGRLRGLRRAEGVWIEAS</sequence>
<feature type="transmembrane region" description="Helical" evidence="5">
    <location>
        <begin position="66"/>
        <end position="96"/>
    </location>
</feature>
<evidence type="ECO:0000256" key="3">
    <source>
        <dbReference type="ARBA" id="ARBA00022989"/>
    </source>
</evidence>
<reference evidence="6 7" key="1">
    <citation type="submission" date="2018-10" db="EMBL/GenBank/DDBJ databases">
        <title>Genomic Encyclopedia of Type Strains, Phase IV (KMG-IV): sequencing the most valuable type-strain genomes for metagenomic binning, comparative biology and taxonomic classification.</title>
        <authorList>
            <person name="Goeker M."/>
        </authorList>
    </citation>
    <scope>NUCLEOTIDE SEQUENCE [LARGE SCALE GENOMIC DNA]</scope>
    <source>
        <strain evidence="6 7">DSM 26916</strain>
    </source>
</reference>
<gene>
    <name evidence="6" type="ORF">DFR35_2399</name>
</gene>
<evidence type="ECO:0000256" key="5">
    <source>
        <dbReference type="SAM" id="Phobius"/>
    </source>
</evidence>
<dbReference type="Proteomes" id="UP000268908">
    <property type="component" value="Unassembled WGS sequence"/>
</dbReference>
<keyword evidence="7" id="KW-1185">Reference proteome</keyword>
<comment type="caution">
    <text evidence="6">The sequence shown here is derived from an EMBL/GenBank/DDBJ whole genome shotgun (WGS) entry which is preliminary data.</text>
</comment>
<evidence type="ECO:0000256" key="1">
    <source>
        <dbReference type="ARBA" id="ARBA00004141"/>
    </source>
</evidence>
<name>A0A497XB20_9PROT</name>
<dbReference type="EMBL" id="RCCI01000006">
    <property type="protein sequence ID" value="RLJ63766.1"/>
    <property type="molecule type" value="Genomic_DNA"/>
</dbReference>
<feature type="transmembrane region" description="Helical" evidence="5">
    <location>
        <begin position="27"/>
        <end position="46"/>
    </location>
</feature>
<keyword evidence="3 5" id="KW-1133">Transmembrane helix</keyword>
<dbReference type="AlphaFoldDB" id="A0A497XB20"/>
<protein>
    <submittedName>
        <fullName evidence="6">Uncharacterized protein involved in cysteine biosynthesis</fullName>
    </submittedName>
</protein>